<comment type="similarity">
    <text evidence="2">Belongs to the aerobic coproporphyrinogen-III oxidase family.</text>
</comment>
<evidence type="ECO:0000256" key="1">
    <source>
        <dbReference type="ARBA" id="ARBA00005168"/>
    </source>
</evidence>
<dbReference type="InterPro" id="IPR001260">
    <property type="entry name" value="Coprogen_oxidase_aer"/>
</dbReference>
<dbReference type="Gene3D" id="3.40.1500.10">
    <property type="entry name" value="Coproporphyrinogen III oxidase, aerobic"/>
    <property type="match status" value="1"/>
</dbReference>
<comment type="catalytic activity">
    <reaction evidence="7">
        <text>coproporphyrinogen III + O2 + 2 H(+) = protoporphyrinogen IX + 2 CO2 + 2 H2O</text>
        <dbReference type="Rhea" id="RHEA:18257"/>
        <dbReference type="ChEBI" id="CHEBI:15377"/>
        <dbReference type="ChEBI" id="CHEBI:15378"/>
        <dbReference type="ChEBI" id="CHEBI:15379"/>
        <dbReference type="ChEBI" id="CHEBI:16526"/>
        <dbReference type="ChEBI" id="CHEBI:57307"/>
        <dbReference type="ChEBI" id="CHEBI:57309"/>
        <dbReference type="EC" id="1.3.3.3"/>
    </reaction>
</comment>
<dbReference type="UniPathway" id="UPA00251">
    <property type="reaction ID" value="UER00322"/>
</dbReference>
<dbReference type="GO" id="GO:0006782">
    <property type="term" value="P:protoporphyrinogen IX biosynthetic process"/>
    <property type="evidence" value="ECO:0007669"/>
    <property type="project" value="UniProtKB-UniPathway"/>
</dbReference>
<evidence type="ECO:0000256" key="5">
    <source>
        <dbReference type="ARBA" id="ARBA00023002"/>
    </source>
</evidence>
<dbReference type="GO" id="GO:0005737">
    <property type="term" value="C:cytoplasm"/>
    <property type="evidence" value="ECO:0007669"/>
    <property type="project" value="TreeGrafter"/>
</dbReference>
<keyword evidence="5" id="KW-0560">Oxidoreductase</keyword>
<dbReference type="PRINTS" id="PR00073">
    <property type="entry name" value="COPRGNOXDASE"/>
</dbReference>
<dbReference type="EMBL" id="JAAGAX010000511">
    <property type="protein sequence ID" value="KAF2281934.1"/>
    <property type="molecule type" value="Genomic_DNA"/>
</dbReference>
<reference evidence="8 9" key="1">
    <citation type="journal article" date="2020" name="Mol. Plant">
        <title>The Chromosome-Based Rubber Tree Genome Provides New Insights into Spurge Genome Evolution and Rubber Biosynthesis.</title>
        <authorList>
            <person name="Liu J."/>
            <person name="Shi C."/>
            <person name="Shi C.C."/>
            <person name="Li W."/>
            <person name="Zhang Q.J."/>
            <person name="Zhang Y."/>
            <person name="Li K."/>
            <person name="Lu H.F."/>
            <person name="Shi C."/>
            <person name="Zhu S.T."/>
            <person name="Xiao Z.Y."/>
            <person name="Nan H."/>
            <person name="Yue Y."/>
            <person name="Zhu X.G."/>
            <person name="Wu Y."/>
            <person name="Hong X.N."/>
            <person name="Fan G.Y."/>
            <person name="Tong Y."/>
            <person name="Zhang D."/>
            <person name="Mao C.L."/>
            <person name="Liu Y.L."/>
            <person name="Hao S.J."/>
            <person name="Liu W.Q."/>
            <person name="Lv M.Q."/>
            <person name="Zhang H.B."/>
            <person name="Liu Y."/>
            <person name="Hu-Tang G.R."/>
            <person name="Wang J.P."/>
            <person name="Wang J.H."/>
            <person name="Sun Y.H."/>
            <person name="Ni S.B."/>
            <person name="Chen W.B."/>
            <person name="Zhang X.C."/>
            <person name="Jiao Y.N."/>
            <person name="Eichler E.E."/>
            <person name="Li G.H."/>
            <person name="Liu X."/>
            <person name="Gao L.Z."/>
        </authorList>
    </citation>
    <scope>NUCLEOTIDE SEQUENCE [LARGE SCALE GENOMIC DNA]</scope>
    <source>
        <strain evidence="9">cv. GT1</strain>
        <tissue evidence="8">Leaf</tissue>
    </source>
</reference>
<evidence type="ECO:0000256" key="7">
    <source>
        <dbReference type="ARBA" id="ARBA00049102"/>
    </source>
</evidence>
<dbReference type="PANTHER" id="PTHR10755:SF0">
    <property type="entry name" value="OXYGEN-DEPENDENT COPROPORPHYRINOGEN-III OXIDASE, MITOCHONDRIAL"/>
    <property type="match status" value="1"/>
</dbReference>
<protein>
    <recommendedName>
        <fullName evidence="4">coproporphyrinogen oxidase</fullName>
        <ecNumber evidence="4">1.3.3.3</ecNumber>
    </recommendedName>
</protein>
<dbReference type="PANTHER" id="PTHR10755">
    <property type="entry name" value="COPROPORPHYRINOGEN III OXIDASE, MITOCHONDRIAL"/>
    <property type="match status" value="1"/>
</dbReference>
<name>A0A6A6K0C5_HEVBR</name>
<organism evidence="8 9">
    <name type="scientific">Hevea brasiliensis</name>
    <name type="common">Para rubber tree</name>
    <name type="synonym">Siphonia brasiliensis</name>
    <dbReference type="NCBI Taxonomy" id="3981"/>
    <lineage>
        <taxon>Eukaryota</taxon>
        <taxon>Viridiplantae</taxon>
        <taxon>Streptophyta</taxon>
        <taxon>Embryophyta</taxon>
        <taxon>Tracheophyta</taxon>
        <taxon>Spermatophyta</taxon>
        <taxon>Magnoliopsida</taxon>
        <taxon>eudicotyledons</taxon>
        <taxon>Gunneridae</taxon>
        <taxon>Pentapetalae</taxon>
        <taxon>rosids</taxon>
        <taxon>fabids</taxon>
        <taxon>Malpighiales</taxon>
        <taxon>Euphorbiaceae</taxon>
        <taxon>Crotonoideae</taxon>
        <taxon>Micrandreae</taxon>
        <taxon>Hevea</taxon>
    </lineage>
</organism>
<gene>
    <name evidence="8" type="ORF">GH714_042758</name>
</gene>
<dbReference type="Proteomes" id="UP000467840">
    <property type="component" value="Unassembled WGS sequence"/>
</dbReference>
<dbReference type="GO" id="GO:0004109">
    <property type="term" value="F:coproporphyrinogen oxidase activity"/>
    <property type="evidence" value="ECO:0007669"/>
    <property type="project" value="UniProtKB-EC"/>
</dbReference>
<evidence type="ECO:0000313" key="8">
    <source>
        <dbReference type="EMBL" id="KAF2281934.1"/>
    </source>
</evidence>
<evidence type="ECO:0000256" key="6">
    <source>
        <dbReference type="ARBA" id="ARBA00023244"/>
    </source>
</evidence>
<comment type="pathway">
    <text evidence="1">Porphyrin-containing compound metabolism; protoporphyrin-IX biosynthesis; protoporphyrinogen-IX from coproporphyrinogen-III (O2 route): step 1/1.</text>
</comment>
<comment type="caution">
    <text evidence="8">The sequence shown here is derived from an EMBL/GenBank/DDBJ whole genome shotgun (WGS) entry which is preliminary data.</text>
</comment>
<keyword evidence="6" id="KW-0627">Porphyrin biosynthesis</keyword>
<dbReference type="AlphaFoldDB" id="A0A6A6K0C5"/>
<evidence type="ECO:0000256" key="4">
    <source>
        <dbReference type="ARBA" id="ARBA00012869"/>
    </source>
</evidence>
<dbReference type="Pfam" id="PF01218">
    <property type="entry name" value="Coprogen_oxidas"/>
    <property type="match status" value="1"/>
</dbReference>
<dbReference type="EC" id="1.3.3.3" evidence="4"/>
<dbReference type="SUPFAM" id="SSF102886">
    <property type="entry name" value="Coproporphyrinogen III oxidase"/>
    <property type="match status" value="1"/>
</dbReference>
<evidence type="ECO:0000256" key="3">
    <source>
        <dbReference type="ARBA" id="ARBA00011738"/>
    </source>
</evidence>
<proteinExistence type="inferred from homology"/>
<sequence length="404" mass="45441">MLYGCLYSEFVYALHVSSWVCMNERKERAAQWFRELRDKIVDEFSAIEGEFSDSRPDIKRRTWDREGGGGGESVVIAGKVFEKAGVNFSTVYGIMGDNFAREIPGAQESEGEFWASGISVVAHMQSPFVPAVHMNTRFMCTAKSWFGGGMDLTPIYYDEDDKTTFHEGIRAACGKFDPEYYPRFKQKCDEYFYLHHRKEMRGVGGIFYDNLCTGDWEKDFAFTREVGECFLRVYPAIVRKNMHKTWGEKERNFQLLKRGRYVEFNLIYDRGTRFGLMTNGNPDAIMMSMPPLVARASNRANSLLHRGRMNPASLSGCRSSPTSGYAPEAVRIPNLIEMESLGCDGAIRISGMPTEPVSKRNYGVVCLLPEVRCLGDQPISASCNEVVIGDACGIRSASPSSLRG</sequence>
<comment type="subunit">
    <text evidence="3">Homodimer.</text>
</comment>
<evidence type="ECO:0000256" key="2">
    <source>
        <dbReference type="ARBA" id="ARBA00010644"/>
    </source>
</evidence>
<dbReference type="NCBIfam" id="NF003727">
    <property type="entry name" value="PRK05330.1"/>
    <property type="match status" value="1"/>
</dbReference>
<evidence type="ECO:0000313" key="9">
    <source>
        <dbReference type="Proteomes" id="UP000467840"/>
    </source>
</evidence>
<accession>A0A6A6K0C5</accession>
<dbReference type="InterPro" id="IPR036406">
    <property type="entry name" value="Coprogen_oxidase_aer_sf"/>
</dbReference>
<keyword evidence="9" id="KW-1185">Reference proteome</keyword>